<dbReference type="EMBL" id="AVOT02014150">
    <property type="protein sequence ID" value="MBW0497376.1"/>
    <property type="molecule type" value="Genomic_DNA"/>
</dbReference>
<protein>
    <submittedName>
        <fullName evidence="1">Uncharacterized protein</fullName>
    </submittedName>
</protein>
<dbReference type="AlphaFoldDB" id="A0A9Q3DBF1"/>
<evidence type="ECO:0000313" key="2">
    <source>
        <dbReference type="Proteomes" id="UP000765509"/>
    </source>
</evidence>
<name>A0A9Q3DBF1_9BASI</name>
<reference evidence="1" key="1">
    <citation type="submission" date="2021-03" db="EMBL/GenBank/DDBJ databases">
        <title>Draft genome sequence of rust myrtle Austropuccinia psidii MF-1, a brazilian biotype.</title>
        <authorList>
            <person name="Quecine M.C."/>
            <person name="Pachon D.M.R."/>
            <person name="Bonatelli M.L."/>
            <person name="Correr F.H."/>
            <person name="Franceschini L.M."/>
            <person name="Leite T.F."/>
            <person name="Margarido G.R.A."/>
            <person name="Almeida C.A."/>
            <person name="Ferrarezi J.A."/>
            <person name="Labate C.A."/>
        </authorList>
    </citation>
    <scope>NUCLEOTIDE SEQUENCE</scope>
    <source>
        <strain evidence="1">MF-1</strain>
    </source>
</reference>
<proteinExistence type="predicted"/>
<gene>
    <name evidence="1" type="ORF">O181_037091</name>
</gene>
<dbReference type="OrthoDB" id="3250101at2759"/>
<comment type="caution">
    <text evidence="1">The sequence shown here is derived from an EMBL/GenBank/DDBJ whole genome shotgun (WGS) entry which is preliminary data.</text>
</comment>
<sequence length="106" mass="11688">MDLINLQYAKVQKAKPARGEGYTAGSSFITNIVINNRESKIHLDSGAFSTCVGKDYLDKIDPNRQDKLIPIKCIKFSSASQNMHPLGIFEAAMILPHPTGSIRLKV</sequence>
<accession>A0A9Q3DBF1</accession>
<organism evidence="1 2">
    <name type="scientific">Austropuccinia psidii MF-1</name>
    <dbReference type="NCBI Taxonomy" id="1389203"/>
    <lineage>
        <taxon>Eukaryota</taxon>
        <taxon>Fungi</taxon>
        <taxon>Dikarya</taxon>
        <taxon>Basidiomycota</taxon>
        <taxon>Pucciniomycotina</taxon>
        <taxon>Pucciniomycetes</taxon>
        <taxon>Pucciniales</taxon>
        <taxon>Sphaerophragmiaceae</taxon>
        <taxon>Austropuccinia</taxon>
    </lineage>
</organism>
<dbReference type="Proteomes" id="UP000765509">
    <property type="component" value="Unassembled WGS sequence"/>
</dbReference>
<keyword evidence="2" id="KW-1185">Reference proteome</keyword>
<evidence type="ECO:0000313" key="1">
    <source>
        <dbReference type="EMBL" id="MBW0497376.1"/>
    </source>
</evidence>